<organism evidence="2 3">
    <name type="scientific">Aspergillus pseudoustus</name>
    <dbReference type="NCBI Taxonomy" id="1810923"/>
    <lineage>
        <taxon>Eukaryota</taxon>
        <taxon>Fungi</taxon>
        <taxon>Dikarya</taxon>
        <taxon>Ascomycota</taxon>
        <taxon>Pezizomycotina</taxon>
        <taxon>Eurotiomycetes</taxon>
        <taxon>Eurotiomycetidae</taxon>
        <taxon>Eurotiales</taxon>
        <taxon>Aspergillaceae</taxon>
        <taxon>Aspergillus</taxon>
        <taxon>Aspergillus subgen. Nidulantes</taxon>
    </lineage>
</organism>
<dbReference type="Proteomes" id="UP001610446">
    <property type="component" value="Unassembled WGS sequence"/>
</dbReference>
<feature type="compositionally biased region" description="Low complexity" evidence="1">
    <location>
        <begin position="1"/>
        <end position="15"/>
    </location>
</feature>
<dbReference type="EMBL" id="JBFXLU010000023">
    <property type="protein sequence ID" value="KAL2852823.1"/>
    <property type="molecule type" value="Genomic_DNA"/>
</dbReference>
<name>A0ABR4KNL0_9EURO</name>
<evidence type="ECO:0000313" key="2">
    <source>
        <dbReference type="EMBL" id="KAL2852823.1"/>
    </source>
</evidence>
<accession>A0ABR4KNL0</accession>
<sequence length="119" mass="12905">MSYSPTSHASSASSDSSREPRPNPNCEICNGTGVYTEERMVEMSDECRNCDGKGWYPTFGGLGALRLTCCSGGNPDCEYCGHRNACGWFEADTCGTCEGEGVERWEDTEIVSGDCDCAW</sequence>
<evidence type="ECO:0000256" key="1">
    <source>
        <dbReference type="SAM" id="MobiDB-lite"/>
    </source>
</evidence>
<feature type="region of interest" description="Disordered" evidence="1">
    <location>
        <begin position="1"/>
        <end position="24"/>
    </location>
</feature>
<reference evidence="2 3" key="1">
    <citation type="submission" date="2024-07" db="EMBL/GenBank/DDBJ databases">
        <title>Section-level genome sequencing and comparative genomics of Aspergillus sections Usti and Cavernicolus.</title>
        <authorList>
            <consortium name="Lawrence Berkeley National Laboratory"/>
            <person name="Nybo J.L."/>
            <person name="Vesth T.C."/>
            <person name="Theobald S."/>
            <person name="Frisvad J.C."/>
            <person name="Larsen T.O."/>
            <person name="Kjaerboelling I."/>
            <person name="Rothschild-Mancinelli K."/>
            <person name="Lyhne E.K."/>
            <person name="Kogle M.E."/>
            <person name="Barry K."/>
            <person name="Clum A."/>
            <person name="Na H."/>
            <person name="Ledsgaard L."/>
            <person name="Lin J."/>
            <person name="Lipzen A."/>
            <person name="Kuo A."/>
            <person name="Riley R."/>
            <person name="Mondo S."/>
            <person name="Labutti K."/>
            <person name="Haridas S."/>
            <person name="Pangalinan J."/>
            <person name="Salamov A.A."/>
            <person name="Simmons B.A."/>
            <person name="Magnuson J.K."/>
            <person name="Chen J."/>
            <person name="Drula E."/>
            <person name="Henrissat B."/>
            <person name="Wiebenga A."/>
            <person name="Lubbers R.J."/>
            <person name="Gomes A.C."/>
            <person name="Makela M.R."/>
            <person name="Stajich J."/>
            <person name="Grigoriev I.V."/>
            <person name="Mortensen U.H."/>
            <person name="De Vries R.P."/>
            <person name="Baker S.E."/>
            <person name="Andersen M.R."/>
        </authorList>
    </citation>
    <scope>NUCLEOTIDE SEQUENCE [LARGE SCALE GENOMIC DNA]</scope>
    <source>
        <strain evidence="2 3">CBS 123904</strain>
    </source>
</reference>
<keyword evidence="3" id="KW-1185">Reference proteome</keyword>
<comment type="caution">
    <text evidence="2">The sequence shown here is derived from an EMBL/GenBank/DDBJ whole genome shotgun (WGS) entry which is preliminary data.</text>
</comment>
<evidence type="ECO:0000313" key="3">
    <source>
        <dbReference type="Proteomes" id="UP001610446"/>
    </source>
</evidence>
<protein>
    <submittedName>
        <fullName evidence="2">Uncharacterized protein</fullName>
    </submittedName>
</protein>
<gene>
    <name evidence="2" type="ORF">BJY01DRAFT_244402</name>
</gene>
<proteinExistence type="predicted"/>